<dbReference type="CDD" id="cd07583">
    <property type="entry name" value="nitrilase_5"/>
    <property type="match status" value="1"/>
</dbReference>
<dbReference type="InterPro" id="IPR036526">
    <property type="entry name" value="C-N_Hydrolase_sf"/>
</dbReference>
<dbReference type="PANTHER" id="PTHR47799:SF1">
    <property type="entry name" value="OMEGA-AMIDASE YAFV"/>
    <property type="match status" value="1"/>
</dbReference>
<organism evidence="2">
    <name type="scientific">freshwater metagenome</name>
    <dbReference type="NCBI Taxonomy" id="449393"/>
    <lineage>
        <taxon>unclassified sequences</taxon>
        <taxon>metagenomes</taxon>
        <taxon>ecological metagenomes</taxon>
    </lineage>
</organism>
<dbReference type="AlphaFoldDB" id="A0A6J7P0D6"/>
<reference evidence="2" key="1">
    <citation type="submission" date="2020-05" db="EMBL/GenBank/DDBJ databases">
        <authorList>
            <person name="Chiriac C."/>
            <person name="Salcher M."/>
            <person name="Ghai R."/>
            <person name="Kavagutti S V."/>
        </authorList>
    </citation>
    <scope>NUCLEOTIDE SEQUENCE</scope>
</reference>
<evidence type="ECO:0000313" key="2">
    <source>
        <dbReference type="EMBL" id="CAB4996533.1"/>
    </source>
</evidence>
<dbReference type="GO" id="GO:0050152">
    <property type="term" value="F:omega-amidase activity"/>
    <property type="evidence" value="ECO:0007669"/>
    <property type="project" value="TreeGrafter"/>
</dbReference>
<dbReference type="PANTHER" id="PTHR47799">
    <property type="entry name" value="OMEGA-AMIDASE YAFV"/>
    <property type="match status" value="1"/>
</dbReference>
<proteinExistence type="predicted"/>
<dbReference type="GO" id="GO:0106008">
    <property type="term" value="F:2-oxoglutaramate amidase activity"/>
    <property type="evidence" value="ECO:0007669"/>
    <property type="project" value="TreeGrafter"/>
</dbReference>
<dbReference type="SUPFAM" id="SSF56317">
    <property type="entry name" value="Carbon-nitrogen hydrolase"/>
    <property type="match status" value="1"/>
</dbReference>
<dbReference type="Pfam" id="PF00795">
    <property type="entry name" value="CN_hydrolase"/>
    <property type="match status" value="1"/>
</dbReference>
<accession>A0A6J7P0D6</accession>
<sequence length="252" mass="28008">MKIAVIQYDIAWADRQANFNAIRPLINEAARNGARLIVLPEMFSTGFVVDRDDIGEPIGGPSSAFLSTMAQELNVYIGGSCPEVAPDDPRPFNTFVVTSPDGSEHRYSKIHPFTYGGEDKHFRAGQEHVTIDIDGLRTSLFVCYDLRFADEFWACAHNTDIYLVPANWPTARREHWMALLRARAIENQAYVVGCNRVGDGGGLNYSGDSLVIDPLGTVLAQAQSDACTLYAEIEPAFVSDVRTKYPFLQDRR</sequence>
<dbReference type="PROSITE" id="PS50263">
    <property type="entry name" value="CN_HYDROLASE"/>
    <property type="match status" value="1"/>
</dbReference>
<gene>
    <name evidence="2" type="ORF">UFOPK4057_00065</name>
</gene>
<protein>
    <submittedName>
        <fullName evidence="2">Unannotated protein</fullName>
    </submittedName>
</protein>
<dbReference type="EMBL" id="CAFBPC010000006">
    <property type="protein sequence ID" value="CAB4996533.1"/>
    <property type="molecule type" value="Genomic_DNA"/>
</dbReference>
<dbReference type="InterPro" id="IPR052737">
    <property type="entry name" value="Omega-amidase_YafV"/>
</dbReference>
<dbReference type="InterPro" id="IPR003010">
    <property type="entry name" value="C-N_Hydrolase"/>
</dbReference>
<feature type="domain" description="CN hydrolase" evidence="1">
    <location>
        <begin position="1"/>
        <end position="235"/>
    </location>
</feature>
<evidence type="ECO:0000259" key="1">
    <source>
        <dbReference type="PROSITE" id="PS50263"/>
    </source>
</evidence>
<dbReference type="Gene3D" id="3.60.110.10">
    <property type="entry name" value="Carbon-nitrogen hydrolase"/>
    <property type="match status" value="1"/>
</dbReference>
<name>A0A6J7P0D6_9ZZZZ</name>